<evidence type="ECO:0000313" key="1">
    <source>
        <dbReference type="EMBL" id="MDY4380429.1"/>
    </source>
</evidence>
<evidence type="ECO:0000313" key="2">
    <source>
        <dbReference type="Proteomes" id="UP001269968"/>
    </source>
</evidence>
<sequence>MVLNKKYVFPFVFIALGGVLSSCSIKKQGLPLHGGIISTLENRYPQDSKIRLAYGPSVVLHISVIHFQEIKELCEERKGTFEQYTMDAGWCIGDNDRPQYVFFKDIFDNGKGTISIAEKGDGVSDEFWVAYTKESYKYFWDKKYGN</sequence>
<proteinExistence type="predicted"/>
<name>A0AAW9HJ27_9GAMM</name>
<reference evidence="1" key="1">
    <citation type="submission" date="2023-11" db="EMBL/GenBank/DDBJ databases">
        <title>Comparative genomics revealed phylogeny of phytopathogenic Pectobacterium aroidearum based on whole-genome sequencing and function of putative horizontal acquire islands in P. aroidearum PccS1.</title>
        <authorList>
            <person name="Fan J."/>
            <person name="Yang L."/>
        </authorList>
    </citation>
    <scope>NUCLEOTIDE SEQUENCE</scope>
    <source>
        <strain evidence="1">NJAU140</strain>
    </source>
</reference>
<organism evidence="1 2">
    <name type="scientific">Pectobacterium brasiliense</name>
    <dbReference type="NCBI Taxonomy" id="180957"/>
    <lineage>
        <taxon>Bacteria</taxon>
        <taxon>Pseudomonadati</taxon>
        <taxon>Pseudomonadota</taxon>
        <taxon>Gammaproteobacteria</taxon>
        <taxon>Enterobacterales</taxon>
        <taxon>Pectobacteriaceae</taxon>
        <taxon>Pectobacterium</taxon>
    </lineage>
</organism>
<dbReference type="Proteomes" id="UP001269968">
    <property type="component" value="Unassembled WGS sequence"/>
</dbReference>
<dbReference type="RefSeq" id="WP_320715257.1">
    <property type="nucleotide sequence ID" value="NZ_JAXHOZ010000091.1"/>
</dbReference>
<gene>
    <name evidence="1" type="ORF">SOV92_21925</name>
</gene>
<dbReference type="AlphaFoldDB" id="A0AAW9HJ27"/>
<protein>
    <recommendedName>
        <fullName evidence="3">Lipoprotein</fullName>
    </recommendedName>
</protein>
<comment type="caution">
    <text evidence="1">The sequence shown here is derived from an EMBL/GenBank/DDBJ whole genome shotgun (WGS) entry which is preliminary data.</text>
</comment>
<accession>A0AAW9HJ27</accession>
<evidence type="ECO:0008006" key="3">
    <source>
        <dbReference type="Google" id="ProtNLM"/>
    </source>
</evidence>
<dbReference type="EMBL" id="JAXHOZ010000091">
    <property type="protein sequence ID" value="MDY4380429.1"/>
    <property type="molecule type" value="Genomic_DNA"/>
</dbReference>
<dbReference type="PROSITE" id="PS51257">
    <property type="entry name" value="PROKAR_LIPOPROTEIN"/>
    <property type="match status" value="1"/>
</dbReference>